<feature type="transmembrane region" description="Helical" evidence="6">
    <location>
        <begin position="145"/>
        <end position="163"/>
    </location>
</feature>
<evidence type="ECO:0000256" key="3">
    <source>
        <dbReference type="ARBA" id="ARBA00022989"/>
    </source>
</evidence>
<feature type="compositionally biased region" description="Low complexity" evidence="5">
    <location>
        <begin position="540"/>
        <end position="552"/>
    </location>
</feature>
<feature type="region of interest" description="Disordered" evidence="5">
    <location>
        <begin position="415"/>
        <end position="575"/>
    </location>
</feature>
<feature type="compositionally biased region" description="Low complexity" evidence="5">
    <location>
        <begin position="460"/>
        <end position="471"/>
    </location>
</feature>
<feature type="compositionally biased region" description="Basic and acidic residues" evidence="5">
    <location>
        <begin position="522"/>
        <end position="532"/>
    </location>
</feature>
<feature type="chain" id="PRO_5046611448" description="Mechanosensitive ion channel MscS domain-containing protein" evidence="7">
    <location>
        <begin position="23"/>
        <end position="635"/>
    </location>
</feature>
<evidence type="ECO:0000313" key="9">
    <source>
        <dbReference type="EMBL" id="GAA4283330.1"/>
    </source>
</evidence>
<keyword evidence="7" id="KW-0732">Signal</keyword>
<dbReference type="PANTHER" id="PTHR30566">
    <property type="entry name" value="YNAI-RELATED MECHANOSENSITIVE ION CHANNEL"/>
    <property type="match status" value="1"/>
</dbReference>
<feature type="compositionally biased region" description="Basic and acidic residues" evidence="5">
    <location>
        <begin position="601"/>
        <end position="610"/>
    </location>
</feature>
<dbReference type="RefSeq" id="WP_236865491.1">
    <property type="nucleotide sequence ID" value="NZ_BAABAZ010000004.1"/>
</dbReference>
<feature type="transmembrane region" description="Helical" evidence="6">
    <location>
        <begin position="193"/>
        <end position="214"/>
    </location>
</feature>
<protein>
    <recommendedName>
        <fullName evidence="8">Mechanosensitive ion channel MscS domain-containing protein</fullName>
    </recommendedName>
</protein>
<keyword evidence="4 6" id="KW-0472">Membrane</keyword>
<dbReference type="PANTHER" id="PTHR30566:SF25">
    <property type="entry name" value="INNER MEMBRANE PROTEIN"/>
    <property type="match status" value="1"/>
</dbReference>
<keyword evidence="2 6" id="KW-0812">Transmembrane</keyword>
<name>A0ABP8EHC1_9MICO</name>
<dbReference type="Gene3D" id="1.10.287.1260">
    <property type="match status" value="1"/>
</dbReference>
<gene>
    <name evidence="9" type="ORF">GCM10022261_08610</name>
</gene>
<evidence type="ECO:0000259" key="8">
    <source>
        <dbReference type="Pfam" id="PF00924"/>
    </source>
</evidence>
<feature type="compositionally biased region" description="Basic and acidic residues" evidence="5">
    <location>
        <begin position="620"/>
        <end position="635"/>
    </location>
</feature>
<dbReference type="SUPFAM" id="SSF50182">
    <property type="entry name" value="Sm-like ribonucleoproteins"/>
    <property type="match status" value="1"/>
</dbReference>
<dbReference type="Pfam" id="PF00924">
    <property type="entry name" value="MS_channel_2nd"/>
    <property type="match status" value="1"/>
</dbReference>
<feature type="transmembrane region" description="Helical" evidence="6">
    <location>
        <begin position="70"/>
        <end position="96"/>
    </location>
</feature>
<sequence>MPSLTALALTAPALLSAGPSTAPSSSNPFAFLAQAEPAATDETGVPEDISENVPDSVQEGAEGTVEAIGAFWGILLSVAIAVVAAVALTIVAALLISVVLRRQPTLRKQIARCRLPVMMALVLIAIRIALGLTAADYGWFTMVNFLLLAGIVSAFAWLALRIVRLVEGNLLDKYQAADMEDRRGRKIKTQTVLIRRVLQAVIIVVAIAVILLTIPAVRAVGAGLLASAGILSVIAGLAVQSTLTNAFAGVQLAFTDAIRVGDVVDVEGTFGTIEDITLAYVVVKIWDGRRVIYPSSYFTTTPFENWTRTGSEIIGTVEMEVDWRVPLDAMRSRLRELLASTELWDGRECSMQMTEAIGGLVKIRAVVSARNSGELWDLRCLVREDFVNYLRSEHPEALVTQRVTEAVPGTVLALDRSGRQDTSGAGSTAAGAGGGGAGRDGTHREDSRRDEAARYEAGRRASAPARSADNAYVYETEPNGAAPHRSVSAAESEEQQWRRPRSGEYNEPAPVRTGLPVIHPGEVYRPRSERQAAGEGDEAGAGAEAGAVAGAEAGAGAGAGEQSSTGQTPLAKAGQDASMFTGTFAAIERNREFAGPGEAAYQERKSRTEEGTDALDEVEDDRRRGRHSDEHNADE</sequence>
<feature type="compositionally biased region" description="Basic and acidic residues" evidence="5">
    <location>
        <begin position="440"/>
        <end position="459"/>
    </location>
</feature>
<dbReference type="EMBL" id="BAABAZ010000004">
    <property type="protein sequence ID" value="GAA4283330.1"/>
    <property type="molecule type" value="Genomic_DNA"/>
</dbReference>
<keyword evidence="10" id="KW-1185">Reference proteome</keyword>
<evidence type="ECO:0000256" key="2">
    <source>
        <dbReference type="ARBA" id="ARBA00022692"/>
    </source>
</evidence>
<feature type="signal peptide" evidence="7">
    <location>
        <begin position="1"/>
        <end position="22"/>
    </location>
</feature>
<evidence type="ECO:0000256" key="7">
    <source>
        <dbReference type="SAM" id="SignalP"/>
    </source>
</evidence>
<feature type="compositionally biased region" description="Basic and acidic residues" evidence="5">
    <location>
        <begin position="495"/>
        <end position="504"/>
    </location>
</feature>
<keyword evidence="3 6" id="KW-1133">Transmembrane helix</keyword>
<evidence type="ECO:0000256" key="6">
    <source>
        <dbReference type="SAM" id="Phobius"/>
    </source>
</evidence>
<reference evidence="10" key="1">
    <citation type="journal article" date="2019" name="Int. J. Syst. Evol. Microbiol.">
        <title>The Global Catalogue of Microorganisms (GCM) 10K type strain sequencing project: providing services to taxonomists for standard genome sequencing and annotation.</title>
        <authorList>
            <consortium name="The Broad Institute Genomics Platform"/>
            <consortium name="The Broad Institute Genome Sequencing Center for Infectious Disease"/>
            <person name="Wu L."/>
            <person name="Ma J."/>
        </authorList>
    </citation>
    <scope>NUCLEOTIDE SEQUENCE [LARGE SCALE GENOMIC DNA]</scope>
    <source>
        <strain evidence="10">JCM 17458</strain>
    </source>
</reference>
<feature type="domain" description="Mechanosensitive ion channel MscS" evidence="8">
    <location>
        <begin position="242"/>
        <end position="308"/>
    </location>
</feature>
<evidence type="ECO:0000313" key="10">
    <source>
        <dbReference type="Proteomes" id="UP001501586"/>
    </source>
</evidence>
<proteinExistence type="predicted"/>
<accession>A0ABP8EHC1</accession>
<dbReference type="Proteomes" id="UP001501586">
    <property type="component" value="Unassembled WGS sequence"/>
</dbReference>
<feature type="region of interest" description="Disordered" evidence="5">
    <location>
        <begin position="588"/>
        <end position="635"/>
    </location>
</feature>
<dbReference type="InterPro" id="IPR023408">
    <property type="entry name" value="MscS_beta-dom_sf"/>
</dbReference>
<comment type="caution">
    <text evidence="9">The sequence shown here is derived from an EMBL/GenBank/DDBJ whole genome shotgun (WGS) entry which is preliminary data.</text>
</comment>
<comment type="subcellular location">
    <subcellularLocation>
        <location evidence="1">Membrane</location>
    </subcellularLocation>
</comment>
<evidence type="ECO:0000256" key="4">
    <source>
        <dbReference type="ARBA" id="ARBA00023136"/>
    </source>
</evidence>
<evidence type="ECO:0000256" key="1">
    <source>
        <dbReference type="ARBA" id="ARBA00004370"/>
    </source>
</evidence>
<dbReference type="InterPro" id="IPR010920">
    <property type="entry name" value="LSM_dom_sf"/>
</dbReference>
<feature type="transmembrane region" description="Helical" evidence="6">
    <location>
        <begin position="117"/>
        <end position="139"/>
    </location>
</feature>
<dbReference type="Gene3D" id="2.30.30.60">
    <property type="match status" value="1"/>
</dbReference>
<dbReference type="InterPro" id="IPR006685">
    <property type="entry name" value="MscS_channel_2nd"/>
</dbReference>
<evidence type="ECO:0000256" key="5">
    <source>
        <dbReference type="SAM" id="MobiDB-lite"/>
    </source>
</evidence>
<organism evidence="9 10">
    <name type="scientific">Brevibacterium daeguense</name>
    <dbReference type="NCBI Taxonomy" id="909936"/>
    <lineage>
        <taxon>Bacteria</taxon>
        <taxon>Bacillati</taxon>
        <taxon>Actinomycetota</taxon>
        <taxon>Actinomycetes</taxon>
        <taxon>Micrococcales</taxon>
        <taxon>Brevibacteriaceae</taxon>
        <taxon>Brevibacterium</taxon>
    </lineage>
</organism>